<evidence type="ECO:0000256" key="4">
    <source>
        <dbReference type="ARBA" id="ARBA00022840"/>
    </source>
</evidence>
<dbReference type="InterPro" id="IPR001174">
    <property type="entry name" value="HddA/FKP"/>
</dbReference>
<dbReference type="PANTHER" id="PTHR32463:SF0">
    <property type="entry name" value="L-FUCOSE KINASE"/>
    <property type="match status" value="1"/>
</dbReference>
<dbReference type="SUPFAM" id="SSF54211">
    <property type="entry name" value="Ribosomal protein S5 domain 2-like"/>
    <property type="match status" value="1"/>
</dbReference>
<dbReference type="Proteomes" id="UP000462621">
    <property type="component" value="Unassembled WGS sequence"/>
</dbReference>
<dbReference type="InterPro" id="IPR013750">
    <property type="entry name" value="GHMP_kinase_C_dom"/>
</dbReference>
<dbReference type="InterPro" id="IPR014606">
    <property type="entry name" value="Heptose_7-P_kinase"/>
</dbReference>
<keyword evidence="3" id="KW-0418">Kinase</keyword>
<gene>
    <name evidence="8" type="ORF">F9817_20420</name>
</gene>
<evidence type="ECO:0000259" key="6">
    <source>
        <dbReference type="Pfam" id="PF00288"/>
    </source>
</evidence>
<organism evidence="8 9">
    <name type="scientific">Vibrio eleionomae</name>
    <dbReference type="NCBI Taxonomy" id="2653505"/>
    <lineage>
        <taxon>Bacteria</taxon>
        <taxon>Pseudomonadati</taxon>
        <taxon>Pseudomonadota</taxon>
        <taxon>Gammaproteobacteria</taxon>
        <taxon>Vibrionales</taxon>
        <taxon>Vibrionaceae</taxon>
        <taxon>Vibrio</taxon>
    </lineage>
</organism>
<dbReference type="AlphaFoldDB" id="A0A7X4LP49"/>
<dbReference type="InterPro" id="IPR052203">
    <property type="entry name" value="GHMP_Kinase-Related"/>
</dbReference>
<keyword evidence="2" id="KW-0547">Nucleotide-binding</keyword>
<dbReference type="PANTHER" id="PTHR32463">
    <property type="entry name" value="L-FUCOSE KINASE"/>
    <property type="match status" value="1"/>
</dbReference>
<keyword evidence="1" id="KW-0808">Transferase</keyword>
<dbReference type="RefSeq" id="WP_161158044.1">
    <property type="nucleotide sequence ID" value="NZ_WEKT01000060.1"/>
</dbReference>
<dbReference type="GO" id="GO:0050201">
    <property type="term" value="F:fucokinase activity"/>
    <property type="evidence" value="ECO:0007669"/>
    <property type="project" value="TreeGrafter"/>
</dbReference>
<reference evidence="8 9" key="1">
    <citation type="submission" date="2019-10" db="EMBL/GenBank/DDBJ databases">
        <title>Vibrio sp. nov. isolated from a shrimp pond.</title>
        <authorList>
            <person name="Gomez-Gil B."/>
            <person name="Enciso-Ibarra J."/>
            <person name="Enciso-Ibarra K."/>
            <person name="Bolan-Mejia C."/>
        </authorList>
    </citation>
    <scope>NUCLEOTIDE SEQUENCE [LARGE SCALE GENOMIC DNA]</scope>
    <source>
        <strain evidence="8 9">CAIM 722</strain>
    </source>
</reference>
<evidence type="ECO:0000256" key="5">
    <source>
        <dbReference type="ARBA" id="ARBA00038121"/>
    </source>
</evidence>
<dbReference type="PRINTS" id="PR00960">
    <property type="entry name" value="LMBPPROTEIN"/>
</dbReference>
<feature type="domain" description="GHMP kinase C-terminal" evidence="7">
    <location>
        <begin position="243"/>
        <end position="313"/>
    </location>
</feature>
<evidence type="ECO:0000256" key="1">
    <source>
        <dbReference type="ARBA" id="ARBA00022679"/>
    </source>
</evidence>
<feature type="domain" description="GHMP kinase N-terminal" evidence="6">
    <location>
        <begin position="82"/>
        <end position="169"/>
    </location>
</feature>
<keyword evidence="9" id="KW-1185">Reference proteome</keyword>
<dbReference type="GO" id="GO:0005524">
    <property type="term" value="F:ATP binding"/>
    <property type="evidence" value="ECO:0007669"/>
    <property type="project" value="UniProtKB-KW"/>
</dbReference>
<evidence type="ECO:0000256" key="3">
    <source>
        <dbReference type="ARBA" id="ARBA00022777"/>
    </source>
</evidence>
<sequence>MIVRARSPLRLGLAGGGTDISPYCDTYGGSVLNATINMYANCTIELVNEDAGITFIAQDINQQYYTPICVHIALEGELLLHKAVYNRIVRDYNQDQPIPVKVYTFSDAPPGCGLGSSSTMVVTILSAYKELLKLPLSDYDVAKLAYEIERIDCQFSGGKQDQYATTFGGFNYMEFYENDRVIVNPLRIRHAIINELESQMILYFTGVSRSSAKIIDEQIKGTNAPHSASLDSMHEVKRLSYAMKECLLKSDIDGMSELFKQAWTAKKGMSSSISTSSIDELEDRVLSAGAKSMKITGAGGGGFVMLFVNPVNRLDVESTLKELNGRIQPFHFTQQGTQSWTV</sequence>
<dbReference type="InterPro" id="IPR020568">
    <property type="entry name" value="Ribosomal_Su5_D2-typ_SF"/>
</dbReference>
<evidence type="ECO:0000313" key="9">
    <source>
        <dbReference type="Proteomes" id="UP000462621"/>
    </source>
</evidence>
<dbReference type="Gene3D" id="3.30.230.120">
    <property type="match status" value="1"/>
</dbReference>
<comment type="similarity">
    <text evidence="5">Belongs to the GHMP kinase family.</text>
</comment>
<keyword evidence="4" id="KW-0067">ATP-binding</keyword>
<evidence type="ECO:0000313" key="8">
    <source>
        <dbReference type="EMBL" id="MZI95548.1"/>
    </source>
</evidence>
<protein>
    <submittedName>
        <fullName evidence="8">Dehydrogenase</fullName>
    </submittedName>
</protein>
<dbReference type="EMBL" id="WEKT01000060">
    <property type="protein sequence ID" value="MZI95548.1"/>
    <property type="molecule type" value="Genomic_DNA"/>
</dbReference>
<name>A0A7X4LP49_9VIBR</name>
<dbReference type="PIRSF" id="PIRSF036406">
    <property type="entry name" value="Hept_kin"/>
    <property type="match status" value="1"/>
</dbReference>
<comment type="caution">
    <text evidence="8">The sequence shown here is derived from an EMBL/GenBank/DDBJ whole genome shotgun (WGS) entry which is preliminary data.</text>
</comment>
<dbReference type="SUPFAM" id="SSF55060">
    <property type="entry name" value="GHMP Kinase, C-terminal domain"/>
    <property type="match status" value="1"/>
</dbReference>
<dbReference type="InterPro" id="IPR036554">
    <property type="entry name" value="GHMP_kinase_C_sf"/>
</dbReference>
<accession>A0A7X4LP49</accession>
<proteinExistence type="inferred from homology"/>
<dbReference type="InterPro" id="IPR006204">
    <property type="entry name" value="GHMP_kinase_N_dom"/>
</dbReference>
<evidence type="ECO:0000256" key="2">
    <source>
        <dbReference type="ARBA" id="ARBA00022741"/>
    </source>
</evidence>
<dbReference type="Pfam" id="PF00288">
    <property type="entry name" value="GHMP_kinases_N"/>
    <property type="match status" value="1"/>
</dbReference>
<dbReference type="GO" id="GO:0042352">
    <property type="term" value="P:GDP-L-fucose salvage"/>
    <property type="evidence" value="ECO:0007669"/>
    <property type="project" value="TreeGrafter"/>
</dbReference>
<evidence type="ECO:0000259" key="7">
    <source>
        <dbReference type="Pfam" id="PF08544"/>
    </source>
</evidence>
<dbReference type="Pfam" id="PF08544">
    <property type="entry name" value="GHMP_kinases_C"/>
    <property type="match status" value="1"/>
</dbReference>